<dbReference type="GO" id="GO:0004850">
    <property type="term" value="F:uridine phosphorylase activity"/>
    <property type="evidence" value="ECO:0007669"/>
    <property type="project" value="UniProtKB-EC"/>
</dbReference>
<name>A0A7V0IA41_DESA2</name>
<feature type="domain" description="Nucleoside phosphorylase" evidence="4">
    <location>
        <begin position="26"/>
        <end position="214"/>
    </location>
</feature>
<dbReference type="GO" id="GO:0009116">
    <property type="term" value="P:nucleoside metabolic process"/>
    <property type="evidence" value="ECO:0007669"/>
    <property type="project" value="InterPro"/>
</dbReference>
<dbReference type="InterPro" id="IPR035994">
    <property type="entry name" value="Nucleoside_phosphorylase_sf"/>
</dbReference>
<dbReference type="PANTHER" id="PTHR43691:SF11">
    <property type="entry name" value="FI09636P-RELATED"/>
    <property type="match status" value="1"/>
</dbReference>
<evidence type="ECO:0000256" key="3">
    <source>
        <dbReference type="ARBA" id="ARBA00048447"/>
    </source>
</evidence>
<dbReference type="GO" id="GO:0005829">
    <property type="term" value="C:cytosol"/>
    <property type="evidence" value="ECO:0007669"/>
    <property type="project" value="TreeGrafter"/>
</dbReference>
<proteinExistence type="predicted"/>
<dbReference type="Proteomes" id="UP000885706">
    <property type="component" value="Unassembled WGS sequence"/>
</dbReference>
<dbReference type="EC" id="2.4.2.3" evidence="1"/>
<organism evidence="5">
    <name type="scientific">Desulfofervidus auxilii</name>
    <dbReference type="NCBI Taxonomy" id="1621989"/>
    <lineage>
        <taxon>Bacteria</taxon>
        <taxon>Pseudomonadati</taxon>
        <taxon>Thermodesulfobacteriota</taxon>
        <taxon>Candidatus Desulfofervidia</taxon>
        <taxon>Candidatus Desulfofervidales</taxon>
        <taxon>Candidatus Desulfofervidaceae</taxon>
        <taxon>Candidatus Desulfofervidus</taxon>
    </lineage>
</organism>
<comment type="catalytic activity">
    <reaction evidence="3">
        <text>uridine + phosphate = alpha-D-ribose 1-phosphate + uracil</text>
        <dbReference type="Rhea" id="RHEA:24388"/>
        <dbReference type="ChEBI" id="CHEBI:16704"/>
        <dbReference type="ChEBI" id="CHEBI:17568"/>
        <dbReference type="ChEBI" id="CHEBI:43474"/>
        <dbReference type="ChEBI" id="CHEBI:57720"/>
        <dbReference type="EC" id="2.4.2.3"/>
    </reaction>
</comment>
<reference evidence="5" key="1">
    <citation type="journal article" date="2020" name="mSystems">
        <title>Genome- and Community-Level Interaction Insights into Carbon Utilization and Element Cycling Functions of Hydrothermarchaeota in Hydrothermal Sediment.</title>
        <authorList>
            <person name="Zhou Z."/>
            <person name="Liu Y."/>
            <person name="Xu W."/>
            <person name="Pan J."/>
            <person name="Luo Z.H."/>
            <person name="Li M."/>
        </authorList>
    </citation>
    <scope>NUCLEOTIDE SEQUENCE [LARGE SCALE GENOMIC DNA]</scope>
    <source>
        <strain evidence="5">HyVt-113</strain>
    </source>
</reference>
<comment type="caution">
    <text evidence="5">The sequence shown here is derived from an EMBL/GenBank/DDBJ whole genome shotgun (WGS) entry which is preliminary data.</text>
</comment>
<accession>A0A7V0IA41</accession>
<sequence length="244" mass="27001">MMRREVHITPMDLLKLVQFKEGDLARVAIISGQPQRVSMALEKLKRPIKNFSAFGYTFWTGEYKGKRVTVGNGGLYAPDTALVTELLCVAGVDYLIRLGSCGAMKEDINVGDYVLAESALRGDGVTKYYVSDGFLPYANKELSDKLAKFFKRKLHRGIVWTTDALLKETKEIVNDAISKGAIAVDMVTSAFLTIAQIYNKKAAAILVVSDNLITGEMGFVSLKVFDAEKRMIDRAFDVIRVVDA</sequence>
<dbReference type="EMBL" id="DQWQ01000058">
    <property type="protein sequence ID" value="HDD35412.1"/>
    <property type="molecule type" value="Genomic_DNA"/>
</dbReference>
<evidence type="ECO:0000256" key="1">
    <source>
        <dbReference type="ARBA" id="ARBA00011888"/>
    </source>
</evidence>
<dbReference type="Gene3D" id="3.40.50.1580">
    <property type="entry name" value="Nucleoside phosphorylase domain"/>
    <property type="match status" value="1"/>
</dbReference>
<dbReference type="CDD" id="cd09005">
    <property type="entry name" value="NP-I"/>
    <property type="match status" value="1"/>
</dbReference>
<dbReference type="Pfam" id="PF01048">
    <property type="entry name" value="PNP_UDP_1"/>
    <property type="match status" value="1"/>
</dbReference>
<protein>
    <recommendedName>
        <fullName evidence="2">Uridine phosphorylase</fullName>
        <ecNumber evidence="1">2.4.2.3</ecNumber>
    </recommendedName>
</protein>
<dbReference type="SUPFAM" id="SSF53167">
    <property type="entry name" value="Purine and uridine phosphorylases"/>
    <property type="match status" value="1"/>
</dbReference>
<evidence type="ECO:0000259" key="4">
    <source>
        <dbReference type="Pfam" id="PF01048"/>
    </source>
</evidence>
<dbReference type="AlphaFoldDB" id="A0A7V0IA41"/>
<evidence type="ECO:0000256" key="2">
    <source>
        <dbReference type="ARBA" id="ARBA00021980"/>
    </source>
</evidence>
<dbReference type="PANTHER" id="PTHR43691">
    <property type="entry name" value="URIDINE PHOSPHORYLASE"/>
    <property type="match status" value="1"/>
</dbReference>
<gene>
    <name evidence="5" type="ORF">ENF30_01290</name>
</gene>
<dbReference type="InterPro" id="IPR000845">
    <property type="entry name" value="Nucleoside_phosphorylase_d"/>
</dbReference>
<evidence type="ECO:0000313" key="5">
    <source>
        <dbReference type="EMBL" id="HDD35412.1"/>
    </source>
</evidence>